<sequence length="297" mass="33317">MAPRLLPPTPRRLGLAAKEWEALSQEERLSVTQTLRQRGSEDALEKVQALLGRQRAGSKKAGSKESKRNPSRSVNGAKEPTKRRKAVLRPRESVEAAEKERAGKSKARRETNRTHIDIEDDEDEEEEKDGRCSEDDEEVSEVEEVVSLRVLFLVRSLLPGSWQCFCEKAGEKCGGTLLWTLQKGQRGGARRRCREKLGHGESATGSIGCSRSLRSERAGAKSVVSVNGDVEVESDDDEARRTTRTAGRFALLFHELNLGTVCLIHEEEEEEDDEEEERSELQQKHMSSQVMAPRNKL</sequence>
<dbReference type="EMBL" id="CAJNDS010000194">
    <property type="protein sequence ID" value="CAE7025557.1"/>
    <property type="molecule type" value="Genomic_DNA"/>
</dbReference>
<evidence type="ECO:0000256" key="1">
    <source>
        <dbReference type="SAM" id="MobiDB-lite"/>
    </source>
</evidence>
<evidence type="ECO:0000313" key="2">
    <source>
        <dbReference type="EMBL" id="CAE7025557.1"/>
    </source>
</evidence>
<dbReference type="AlphaFoldDB" id="A0A812IAM5"/>
<feature type="compositionally biased region" description="Basic and acidic residues" evidence="1">
    <location>
        <begin position="89"/>
        <end position="117"/>
    </location>
</feature>
<name>A0A812IAM5_9DINO</name>
<accession>A0A812IAM5</accession>
<feature type="compositionally biased region" description="Acidic residues" evidence="1">
    <location>
        <begin position="267"/>
        <end position="278"/>
    </location>
</feature>
<organism evidence="2 3">
    <name type="scientific">Symbiodinium natans</name>
    <dbReference type="NCBI Taxonomy" id="878477"/>
    <lineage>
        <taxon>Eukaryota</taxon>
        <taxon>Sar</taxon>
        <taxon>Alveolata</taxon>
        <taxon>Dinophyceae</taxon>
        <taxon>Suessiales</taxon>
        <taxon>Symbiodiniaceae</taxon>
        <taxon>Symbiodinium</taxon>
    </lineage>
</organism>
<gene>
    <name evidence="2" type="ORF">SNAT2548_LOCUS3192</name>
</gene>
<dbReference type="OrthoDB" id="446211at2759"/>
<feature type="region of interest" description="Disordered" evidence="1">
    <location>
        <begin position="267"/>
        <end position="297"/>
    </location>
</feature>
<comment type="caution">
    <text evidence="2">The sequence shown here is derived from an EMBL/GenBank/DDBJ whole genome shotgun (WGS) entry which is preliminary data.</text>
</comment>
<keyword evidence="3" id="KW-1185">Reference proteome</keyword>
<feature type="compositionally biased region" description="Acidic residues" evidence="1">
    <location>
        <begin position="118"/>
        <end position="127"/>
    </location>
</feature>
<protein>
    <submittedName>
        <fullName evidence="2">Uncharacterized protein</fullName>
    </submittedName>
</protein>
<feature type="region of interest" description="Disordered" evidence="1">
    <location>
        <begin position="33"/>
        <end position="139"/>
    </location>
</feature>
<proteinExistence type="predicted"/>
<dbReference type="Proteomes" id="UP000604046">
    <property type="component" value="Unassembled WGS sequence"/>
</dbReference>
<reference evidence="2" key="1">
    <citation type="submission" date="2021-02" db="EMBL/GenBank/DDBJ databases">
        <authorList>
            <person name="Dougan E. K."/>
            <person name="Rhodes N."/>
            <person name="Thang M."/>
            <person name="Chan C."/>
        </authorList>
    </citation>
    <scope>NUCLEOTIDE SEQUENCE</scope>
</reference>
<evidence type="ECO:0000313" key="3">
    <source>
        <dbReference type="Proteomes" id="UP000604046"/>
    </source>
</evidence>